<accession>A0ABU8YTQ4</accession>
<feature type="region of interest" description="Disordered" evidence="1">
    <location>
        <begin position="1"/>
        <end position="33"/>
    </location>
</feature>
<name>A0ABU8YTQ4_9CYAN</name>
<comment type="caution">
    <text evidence="2">The sequence shown here is derived from an EMBL/GenBank/DDBJ whole genome shotgun (WGS) entry which is preliminary data.</text>
</comment>
<organism evidence="2 3">
    <name type="scientific">Microcoleus anatoxicus PTRS2</name>
    <dbReference type="NCBI Taxonomy" id="2705321"/>
    <lineage>
        <taxon>Bacteria</taxon>
        <taxon>Bacillati</taxon>
        <taxon>Cyanobacteriota</taxon>
        <taxon>Cyanophyceae</taxon>
        <taxon>Oscillatoriophycideae</taxon>
        <taxon>Oscillatoriales</taxon>
        <taxon>Microcoleaceae</taxon>
        <taxon>Microcoleus</taxon>
        <taxon>Microcoleus anatoxicus</taxon>
    </lineage>
</organism>
<keyword evidence="3" id="KW-1185">Reference proteome</keyword>
<reference evidence="2 3" key="1">
    <citation type="journal article" date="2020" name="Harmful Algae">
        <title>Molecular and morphological characterization of a novel dihydroanatoxin-a producing Microcoleus species (cyanobacteria) from the Russian River, California, USA.</title>
        <authorList>
            <person name="Conklin K.Y."/>
            <person name="Stancheva R."/>
            <person name="Otten T.G."/>
            <person name="Fadness R."/>
            <person name="Boyer G.L."/>
            <person name="Read B."/>
            <person name="Zhang X."/>
            <person name="Sheath R.G."/>
        </authorList>
    </citation>
    <scope>NUCLEOTIDE SEQUENCE [LARGE SCALE GENOMIC DNA]</scope>
    <source>
        <strain evidence="2 3">PTRS2</strain>
    </source>
</reference>
<evidence type="ECO:0000313" key="3">
    <source>
        <dbReference type="Proteomes" id="UP001384579"/>
    </source>
</evidence>
<evidence type="ECO:0000313" key="2">
    <source>
        <dbReference type="EMBL" id="MEK0187758.1"/>
    </source>
</evidence>
<protein>
    <submittedName>
        <fullName evidence="2">Uncharacterized protein</fullName>
    </submittedName>
</protein>
<dbReference type="Proteomes" id="UP001384579">
    <property type="component" value="Unassembled WGS sequence"/>
</dbReference>
<evidence type="ECO:0000256" key="1">
    <source>
        <dbReference type="SAM" id="MobiDB-lite"/>
    </source>
</evidence>
<dbReference type="EMBL" id="JBBLXS010000428">
    <property type="protein sequence ID" value="MEK0187758.1"/>
    <property type="molecule type" value="Genomic_DNA"/>
</dbReference>
<sequence>MPEMTENCRWGRVGTHHPLPLQNDDLSENETALPRNSDLSQFLSIGIS</sequence>
<proteinExistence type="predicted"/>
<gene>
    <name evidence="2" type="ORF">WMG39_23360</name>
</gene>
<dbReference type="RefSeq" id="WP_340519748.1">
    <property type="nucleotide sequence ID" value="NZ_JBBLXS010000428.1"/>
</dbReference>